<sequence>MPETRDGSEADSLSGHHDAEVKSAPEVPVADGAEDLAATLSGARAGKESRSAADDVEGDGRAGDEDRTRRQEEFRATRADGLGSFGLRSSAVFITGDGHSFSGQISGGDSVKGGDGSGLVFTTVSRRTVAEVVRVYVCPDGYGEIQRAGDKASLMLLRVSPRWGGTSTAIRLLADLRQVHELRFSGDLAAVPVESLPEGCGFILDRITIRQLATLRARDLPALEDRFQKRHSKLVVILDADARTQDHGVERAVQRITCPPPADQVLASHLTDLLGSSSEAATLLTEHGLGNQLATVEPGSFDASQLVELARDLAEAAGGRGTFEEALIRFQDRAQRDVEDWYDGIDGPDQRSIVVALSVLDSMTYDAVTRAAARLEQAWRDDDAGGGPVSGRARRPRRARLQAARARITNEARNTRYGRAELEIASFLDGSYPERLLRHIWHEHDYDRDLVLAWLNGLASDVEGRVRIRSAMAIGYLSQFAFDTIRRDIITPWARSGDGDERERAVAALSLPARHPDTAGRVIRMVLEWCERNGPLRRTAARALGSSVGAVLATGPDNRLSELAEKPDAVLHVCIGDSLAELMTDADGDRQIELLRLLDNWSAERAAGRQAAGVTAFLEVAATLWRVERTPDGDTHWPSLLWMATEGAADPAIAPARPIIARLWSRALIAPGSDQAVHRVFRRWALSAERSPQLQPHLVRLLLEAAMTKRQAGLLAAHARRLRDPEPLAPDLAARLLHVLSQRSHGW</sequence>
<comment type="caution">
    <text evidence="2">The sequence shown here is derived from an EMBL/GenBank/DDBJ whole genome shotgun (WGS) entry which is preliminary data.</text>
</comment>
<feature type="compositionally biased region" description="Basic and acidic residues" evidence="1">
    <location>
        <begin position="1"/>
        <end position="23"/>
    </location>
</feature>
<gene>
    <name evidence="2" type="ORF">DKT68_16875</name>
</gene>
<organism evidence="2 3">
    <name type="scientific">Micromonospora acroterricola</name>
    <dbReference type="NCBI Taxonomy" id="2202421"/>
    <lineage>
        <taxon>Bacteria</taxon>
        <taxon>Bacillati</taxon>
        <taxon>Actinomycetota</taxon>
        <taxon>Actinomycetes</taxon>
        <taxon>Micromonosporales</taxon>
        <taxon>Micromonosporaceae</taxon>
        <taxon>Micromonospora</taxon>
    </lineage>
</organism>
<evidence type="ECO:0000256" key="1">
    <source>
        <dbReference type="SAM" id="MobiDB-lite"/>
    </source>
</evidence>
<protein>
    <recommendedName>
        <fullName evidence="4">HEAT repeat domain-containing protein</fullName>
    </recommendedName>
</protein>
<evidence type="ECO:0000313" key="2">
    <source>
        <dbReference type="EMBL" id="PWR08112.1"/>
    </source>
</evidence>
<dbReference type="OrthoDB" id="3286208at2"/>
<keyword evidence="3" id="KW-1185">Reference proteome</keyword>
<evidence type="ECO:0000313" key="3">
    <source>
        <dbReference type="Proteomes" id="UP000245410"/>
    </source>
</evidence>
<evidence type="ECO:0008006" key="4">
    <source>
        <dbReference type="Google" id="ProtNLM"/>
    </source>
</evidence>
<reference evidence="2 3" key="1">
    <citation type="submission" date="2018-05" db="EMBL/GenBank/DDBJ databases">
        <title>Micromonospora atacamensis sp. nov., a novel actinobacteria isolated from high altitude Atacama Desert soil.</title>
        <authorList>
            <person name="Carro L."/>
            <person name="Golinska P."/>
            <person name="Klenk H.-P."/>
            <person name="Goodfellow M."/>
        </authorList>
    </citation>
    <scope>NUCLEOTIDE SEQUENCE [LARGE SCALE GENOMIC DNA]</scope>
    <source>
        <strain evidence="2 3">5R2A7</strain>
    </source>
</reference>
<accession>A0A317D142</accession>
<dbReference type="AlphaFoldDB" id="A0A317D142"/>
<feature type="compositionally biased region" description="Basic and acidic residues" evidence="1">
    <location>
        <begin position="45"/>
        <end position="75"/>
    </location>
</feature>
<dbReference type="Proteomes" id="UP000245410">
    <property type="component" value="Unassembled WGS sequence"/>
</dbReference>
<proteinExistence type="predicted"/>
<dbReference type="RefSeq" id="WP_109818372.1">
    <property type="nucleotide sequence ID" value="NZ_QGKR01000207.1"/>
</dbReference>
<feature type="region of interest" description="Disordered" evidence="1">
    <location>
        <begin position="1"/>
        <end position="75"/>
    </location>
</feature>
<dbReference type="EMBL" id="QGKR01000207">
    <property type="protein sequence ID" value="PWR08112.1"/>
    <property type="molecule type" value="Genomic_DNA"/>
</dbReference>
<name>A0A317D142_9ACTN</name>